<dbReference type="Proteomes" id="UP001270362">
    <property type="component" value="Unassembled WGS sequence"/>
</dbReference>
<dbReference type="EMBL" id="JAULSO010000002">
    <property type="protein sequence ID" value="KAK3690272.1"/>
    <property type="molecule type" value="Genomic_DNA"/>
</dbReference>
<feature type="compositionally biased region" description="Polar residues" evidence="1">
    <location>
        <begin position="199"/>
        <end position="208"/>
    </location>
</feature>
<organism evidence="2 3">
    <name type="scientific">Podospora appendiculata</name>
    <dbReference type="NCBI Taxonomy" id="314037"/>
    <lineage>
        <taxon>Eukaryota</taxon>
        <taxon>Fungi</taxon>
        <taxon>Dikarya</taxon>
        <taxon>Ascomycota</taxon>
        <taxon>Pezizomycotina</taxon>
        <taxon>Sordariomycetes</taxon>
        <taxon>Sordariomycetidae</taxon>
        <taxon>Sordariales</taxon>
        <taxon>Podosporaceae</taxon>
        <taxon>Podospora</taxon>
    </lineage>
</organism>
<proteinExistence type="predicted"/>
<feature type="region of interest" description="Disordered" evidence="1">
    <location>
        <begin position="179"/>
        <end position="296"/>
    </location>
</feature>
<reference evidence="2" key="1">
    <citation type="journal article" date="2023" name="Mol. Phylogenet. Evol.">
        <title>Genome-scale phylogeny and comparative genomics of the fungal order Sordariales.</title>
        <authorList>
            <person name="Hensen N."/>
            <person name="Bonometti L."/>
            <person name="Westerberg I."/>
            <person name="Brannstrom I.O."/>
            <person name="Guillou S."/>
            <person name="Cros-Aarteil S."/>
            <person name="Calhoun S."/>
            <person name="Haridas S."/>
            <person name="Kuo A."/>
            <person name="Mondo S."/>
            <person name="Pangilinan J."/>
            <person name="Riley R."/>
            <person name="LaButti K."/>
            <person name="Andreopoulos B."/>
            <person name="Lipzen A."/>
            <person name="Chen C."/>
            <person name="Yan M."/>
            <person name="Daum C."/>
            <person name="Ng V."/>
            <person name="Clum A."/>
            <person name="Steindorff A."/>
            <person name="Ohm R.A."/>
            <person name="Martin F."/>
            <person name="Silar P."/>
            <person name="Natvig D.O."/>
            <person name="Lalanne C."/>
            <person name="Gautier V."/>
            <person name="Ament-Velasquez S.L."/>
            <person name="Kruys A."/>
            <person name="Hutchinson M.I."/>
            <person name="Powell A.J."/>
            <person name="Barry K."/>
            <person name="Miller A.N."/>
            <person name="Grigoriev I.V."/>
            <person name="Debuchy R."/>
            <person name="Gladieux P."/>
            <person name="Hiltunen Thoren M."/>
            <person name="Johannesson H."/>
        </authorList>
    </citation>
    <scope>NUCLEOTIDE SEQUENCE</scope>
    <source>
        <strain evidence="2">CBS 314.62</strain>
    </source>
</reference>
<accession>A0AAE1CE63</accession>
<evidence type="ECO:0000313" key="2">
    <source>
        <dbReference type="EMBL" id="KAK3690272.1"/>
    </source>
</evidence>
<evidence type="ECO:0008006" key="4">
    <source>
        <dbReference type="Google" id="ProtNLM"/>
    </source>
</evidence>
<comment type="caution">
    <text evidence="2">The sequence shown here is derived from an EMBL/GenBank/DDBJ whole genome shotgun (WGS) entry which is preliminary data.</text>
</comment>
<gene>
    <name evidence="2" type="ORF">B0T22DRAFT_191066</name>
</gene>
<evidence type="ECO:0000256" key="1">
    <source>
        <dbReference type="SAM" id="MobiDB-lite"/>
    </source>
</evidence>
<protein>
    <recommendedName>
        <fullName evidence="4">F-box domain-containing protein</fullName>
    </recommendedName>
</protein>
<keyword evidence="3" id="KW-1185">Reference proteome</keyword>
<evidence type="ECO:0000313" key="3">
    <source>
        <dbReference type="Proteomes" id="UP001270362"/>
    </source>
</evidence>
<dbReference type="AlphaFoldDB" id="A0AAE1CE63"/>
<reference evidence="2" key="2">
    <citation type="submission" date="2023-06" db="EMBL/GenBank/DDBJ databases">
        <authorList>
            <consortium name="Lawrence Berkeley National Laboratory"/>
            <person name="Haridas S."/>
            <person name="Hensen N."/>
            <person name="Bonometti L."/>
            <person name="Westerberg I."/>
            <person name="Brannstrom I.O."/>
            <person name="Guillou S."/>
            <person name="Cros-Aarteil S."/>
            <person name="Calhoun S."/>
            <person name="Kuo A."/>
            <person name="Mondo S."/>
            <person name="Pangilinan J."/>
            <person name="Riley R."/>
            <person name="Labutti K."/>
            <person name="Andreopoulos B."/>
            <person name="Lipzen A."/>
            <person name="Chen C."/>
            <person name="Yanf M."/>
            <person name="Daum C."/>
            <person name="Ng V."/>
            <person name="Clum A."/>
            <person name="Steindorff A."/>
            <person name="Ohm R."/>
            <person name="Martin F."/>
            <person name="Silar P."/>
            <person name="Natvig D."/>
            <person name="Lalanne C."/>
            <person name="Gautier V."/>
            <person name="Ament-Velasquez S.L."/>
            <person name="Kruys A."/>
            <person name="Hutchinson M.I."/>
            <person name="Powell A.J."/>
            <person name="Barry K."/>
            <person name="Miller A.N."/>
            <person name="Grigoriev I.V."/>
            <person name="Debuchy R."/>
            <person name="Gladieux P."/>
            <person name="Thoren M.H."/>
            <person name="Johannesson H."/>
        </authorList>
    </citation>
    <scope>NUCLEOTIDE SEQUENCE</scope>
    <source>
        <strain evidence="2">CBS 314.62</strain>
    </source>
</reference>
<sequence length="296" mass="33186">MNIQSLFCGICNGLRPRRQRTKRNLQRAIVPRKPRPIDPTRPSLVTLPDDILWLIVELLQDTSPGSVTRLASVCSSPHATARRIQHRVVCINSMAADDDDTRDRLAHMARCGLLPAVHTLKILAPARRRPDDESDDVSLLVDLLPAMKSLRDIKWDISLRNSSVFNHFPLEVINHTHPTVAPSRTHRSRRRQPPFPNLATASLTLTSNSKHRRPTDPSRRPPAQSNQLPEPRLAPRQNHLRPRPRLPGYIPGAAPSPALVSQPPRAVSRLRLPAQRLCQSRPGARNRLPGPWPAQG</sequence>
<name>A0AAE1CE63_9PEZI</name>